<protein>
    <submittedName>
        <fullName evidence="8">Uncharacterized protein</fullName>
    </submittedName>
</protein>
<evidence type="ECO:0000256" key="1">
    <source>
        <dbReference type="ARBA" id="ARBA00004196"/>
    </source>
</evidence>
<evidence type="ECO:0000256" key="6">
    <source>
        <dbReference type="ARBA" id="ARBA00023136"/>
    </source>
</evidence>
<keyword evidence="9" id="KW-1185">Reference proteome</keyword>
<proteinExistence type="predicted"/>
<evidence type="ECO:0000256" key="4">
    <source>
        <dbReference type="ARBA" id="ARBA00022525"/>
    </source>
</evidence>
<dbReference type="PANTHER" id="PTHR11319">
    <property type="entry name" value="G PROTEIN-COUPLED RECEPTOR-RELATED"/>
    <property type="match status" value="1"/>
</dbReference>
<keyword evidence="6" id="KW-0472">Membrane</keyword>
<sequence length="1340" mass="143689">MIETTKSYDSIPEITSSTQRINHGSEFTHYAFRGCTIKATNMTTSFVLITLNLVAGNVEFVGCSFQVECSIQHNNLISATAVRDNKVKCLIDTCTFKFWRETETSTDKSQIGLSNFQEISVVSSTFSPPSSKFSSARALTLSSPISFLFFSNTSFTRQTSTGLGGALHLVLSIVRFFHCHFEGNKALNGGALYTASRWPSMSSCTFTRNEATKWGGAIYSSYLSRLRIFDCHFDRNQAFWKYENDQTQLAHYRGNDIFTFSSTSNGMDATTVFGCTSTSDVPKYGFFEDNLHNGNHPQESILLPAPSGSSFSNVFFVESGEDGTCLENDPCGSLGAALSQLSIDPSLVNLGNGIFEEGSLDLSKPVELRGLGFFVNTSTFTTLKTSCVVSGAGNVTLMSLSLKPTDSSSTIFAMQSTSLSFLSNVKIEYISGHSAPLLSFSSGTSTVHSSWLSSIEMQNHAAIEVIGSATVTFDAAWFMEITRLQGNGGSCIDSKTSGVISFIQTNMAHCFSSGRAGCLDLTAQSSTSQVTFSSILFTKNTANTSLALFGNDIAHSDFVPSKISTISNCRSLSALNHILVNQSSTTNLVCPYRFFTTNGIDHPFATDFEQGVPLSWFRGFQEEIDSLMESATEVMLRISGTQQFTPFEVARKSIYIWACPLTPQFFDRRLVFVGDSGSLQFTATAMSFSNAPTYIPIVVAPTGRKLNFRLLSITLSDSQQDVPFIQCNGGTLTFDGVTFSTPSTLILTGCSLVECSATILVFLESSIENVTSDQDGAVFHATSCSFNCVSSSFKNCRARNGGAVAIELSGSKTILVTHESTSSFATSFSECVAVGDSSGASNSLGRGGALFVSGTSTHLTPILFNSSSTNHARFEGNIAELGMDLFITSDLFEGKEIDAIASFGGGSMSADDHVAIEGRQSSDSELIGLLIPTPKVSVNGSITEIMTGKSGEDTESCKWTSTFCATLGYGIQHLTKKYSTGELFPQSIQFVWNMTYNETGVVVNDQDVSVSGTTTTNTKTAEVLRTIVEIVPTTTASSLFTIKNGSKLSVSGLDLRPIAQCGLFDLEADGDCLIVSDVGVVCADGTEYSKALIKSSGRPVSIDSCTFNTSKGGTAMLTHPLVQLVPPSTDVVPSATITLRSVSISSFQSTRMIIEIDTDGLISVLNTLFTSCSHSAEMNGKVILVKTSKLDESITKERWSGSVVEGAEPSWFYGQDRSLPSTSGLFEVSLLLMLGDGPSDTVLVSSTVHSSPHINCGSSALPCSNFEASLRSSTNHSINTIILTQPSLMESRFVAESSLTIQSQSGKQALTLQSAAQFRVNDVSTVLLLSSLKIPINPTC</sequence>
<reference evidence="8 9" key="1">
    <citation type="journal article" date="2022" name="bioRxiv">
        <title>Genomics of Preaxostyla Flagellates Illuminates Evolutionary Transitions and the Path Towards Mitochondrial Loss.</title>
        <authorList>
            <person name="Novak L.V.F."/>
            <person name="Treitli S.C."/>
            <person name="Pyrih J."/>
            <person name="Halakuc P."/>
            <person name="Pipaliya S.V."/>
            <person name="Vacek V."/>
            <person name="Brzon O."/>
            <person name="Soukal P."/>
            <person name="Eme L."/>
            <person name="Dacks J.B."/>
            <person name="Karnkowska A."/>
            <person name="Elias M."/>
            <person name="Hampl V."/>
        </authorList>
    </citation>
    <scope>NUCLEOTIDE SEQUENCE [LARGE SCALE GENOMIC DNA]</scope>
    <source>
        <strain evidence="8">NAU3</strain>
        <tissue evidence="8">Gut</tissue>
    </source>
</reference>
<evidence type="ECO:0000313" key="9">
    <source>
        <dbReference type="Proteomes" id="UP001281761"/>
    </source>
</evidence>
<keyword evidence="5" id="KW-0732">Signal</keyword>
<name>A0ABQ9Y0B2_9EUKA</name>
<evidence type="ECO:0000256" key="2">
    <source>
        <dbReference type="ARBA" id="ARBA00004442"/>
    </source>
</evidence>
<dbReference type="EMBL" id="JARBJD010000049">
    <property type="protein sequence ID" value="KAK2957164.1"/>
    <property type="molecule type" value="Genomic_DNA"/>
</dbReference>
<accession>A0ABQ9Y0B2</accession>
<keyword evidence="4" id="KW-0964">Secreted</keyword>
<dbReference type="Pfam" id="PF02415">
    <property type="entry name" value="Chlam_PMP"/>
    <property type="match status" value="1"/>
</dbReference>
<dbReference type="Proteomes" id="UP001281761">
    <property type="component" value="Unassembled WGS sequence"/>
</dbReference>
<evidence type="ECO:0000313" key="8">
    <source>
        <dbReference type="EMBL" id="KAK2957164.1"/>
    </source>
</evidence>
<dbReference type="InterPro" id="IPR011050">
    <property type="entry name" value="Pectin_lyase_fold/virulence"/>
</dbReference>
<evidence type="ECO:0000256" key="3">
    <source>
        <dbReference type="ARBA" id="ARBA00004613"/>
    </source>
</evidence>
<comment type="caution">
    <text evidence="8">The sequence shown here is derived from an EMBL/GenBank/DDBJ whole genome shotgun (WGS) entry which is preliminary data.</text>
</comment>
<evidence type="ECO:0000256" key="5">
    <source>
        <dbReference type="ARBA" id="ARBA00022729"/>
    </source>
</evidence>
<dbReference type="SUPFAM" id="SSF51126">
    <property type="entry name" value="Pectin lyase-like"/>
    <property type="match status" value="2"/>
</dbReference>
<comment type="subcellular location">
    <subcellularLocation>
        <location evidence="1">Cell envelope</location>
    </subcellularLocation>
    <subcellularLocation>
        <location evidence="2">Cell outer membrane</location>
    </subcellularLocation>
    <subcellularLocation>
        <location evidence="3">Secreted</location>
    </subcellularLocation>
</comment>
<gene>
    <name evidence="8" type="ORF">BLNAU_7995</name>
</gene>
<evidence type="ECO:0000256" key="7">
    <source>
        <dbReference type="ARBA" id="ARBA00023237"/>
    </source>
</evidence>
<keyword evidence="7" id="KW-0998">Cell outer membrane</keyword>
<organism evidence="8 9">
    <name type="scientific">Blattamonas nauphoetae</name>
    <dbReference type="NCBI Taxonomy" id="2049346"/>
    <lineage>
        <taxon>Eukaryota</taxon>
        <taxon>Metamonada</taxon>
        <taxon>Preaxostyla</taxon>
        <taxon>Oxymonadida</taxon>
        <taxon>Blattamonas</taxon>
    </lineage>
</organism>
<dbReference type="InterPro" id="IPR003368">
    <property type="entry name" value="POMP_repeat"/>
</dbReference>
<dbReference type="PANTHER" id="PTHR11319:SF35">
    <property type="entry name" value="OUTER MEMBRANE PROTEIN PMPC-RELATED"/>
    <property type="match status" value="1"/>
</dbReference>